<keyword evidence="3" id="KW-1185">Reference proteome</keyword>
<dbReference type="InterPro" id="IPR053151">
    <property type="entry name" value="RNase_H-like"/>
</dbReference>
<dbReference type="Proteomes" id="UP001281410">
    <property type="component" value="Unassembled WGS sequence"/>
</dbReference>
<gene>
    <name evidence="2" type="ORF">Dsin_028186</name>
</gene>
<dbReference type="GO" id="GO:0003676">
    <property type="term" value="F:nucleic acid binding"/>
    <property type="evidence" value="ECO:0007669"/>
    <property type="project" value="InterPro"/>
</dbReference>
<protein>
    <recommendedName>
        <fullName evidence="1">RNase H type-1 domain-containing protein</fullName>
    </recommendedName>
</protein>
<dbReference type="GO" id="GO:0004523">
    <property type="term" value="F:RNA-DNA hybrid ribonuclease activity"/>
    <property type="evidence" value="ECO:0007669"/>
    <property type="project" value="InterPro"/>
</dbReference>
<organism evidence="2 3">
    <name type="scientific">Dipteronia sinensis</name>
    <dbReference type="NCBI Taxonomy" id="43782"/>
    <lineage>
        <taxon>Eukaryota</taxon>
        <taxon>Viridiplantae</taxon>
        <taxon>Streptophyta</taxon>
        <taxon>Embryophyta</taxon>
        <taxon>Tracheophyta</taxon>
        <taxon>Spermatophyta</taxon>
        <taxon>Magnoliopsida</taxon>
        <taxon>eudicotyledons</taxon>
        <taxon>Gunneridae</taxon>
        <taxon>Pentapetalae</taxon>
        <taxon>rosids</taxon>
        <taxon>malvids</taxon>
        <taxon>Sapindales</taxon>
        <taxon>Sapindaceae</taxon>
        <taxon>Hippocastanoideae</taxon>
        <taxon>Acereae</taxon>
        <taxon>Dipteronia</taxon>
    </lineage>
</organism>
<proteinExistence type="predicted"/>
<dbReference type="CDD" id="cd06222">
    <property type="entry name" value="RNase_H_like"/>
    <property type="match status" value="1"/>
</dbReference>
<dbReference type="InterPro" id="IPR044730">
    <property type="entry name" value="RNase_H-like_dom_plant"/>
</dbReference>
<dbReference type="EMBL" id="JANJYJ010000009">
    <property type="protein sequence ID" value="KAK3188625.1"/>
    <property type="molecule type" value="Genomic_DNA"/>
</dbReference>
<comment type="caution">
    <text evidence="2">The sequence shown here is derived from an EMBL/GenBank/DDBJ whole genome shotgun (WGS) entry which is preliminary data.</text>
</comment>
<dbReference type="InterPro" id="IPR036397">
    <property type="entry name" value="RNaseH_sf"/>
</dbReference>
<reference evidence="2" key="1">
    <citation type="journal article" date="2023" name="Plant J.">
        <title>Genome sequences and population genomics provide insights into the demographic history, inbreeding, and mutation load of two 'living fossil' tree species of Dipteronia.</title>
        <authorList>
            <person name="Feng Y."/>
            <person name="Comes H.P."/>
            <person name="Chen J."/>
            <person name="Zhu S."/>
            <person name="Lu R."/>
            <person name="Zhang X."/>
            <person name="Li P."/>
            <person name="Qiu J."/>
            <person name="Olsen K.M."/>
            <person name="Qiu Y."/>
        </authorList>
    </citation>
    <scope>NUCLEOTIDE SEQUENCE</scope>
    <source>
        <strain evidence="2">NBL</strain>
    </source>
</reference>
<feature type="domain" description="RNase H type-1" evidence="1">
    <location>
        <begin position="138"/>
        <end position="261"/>
    </location>
</feature>
<evidence type="ECO:0000259" key="1">
    <source>
        <dbReference type="Pfam" id="PF13456"/>
    </source>
</evidence>
<name>A0AAD9ZQ39_9ROSI</name>
<evidence type="ECO:0000313" key="2">
    <source>
        <dbReference type="EMBL" id="KAK3188625.1"/>
    </source>
</evidence>
<dbReference type="InterPro" id="IPR002156">
    <property type="entry name" value="RNaseH_domain"/>
</dbReference>
<dbReference type="PANTHER" id="PTHR47723:SF22">
    <property type="entry name" value="RNASE H TYPE-1 DOMAIN-CONTAINING PROTEIN"/>
    <property type="match status" value="1"/>
</dbReference>
<dbReference type="Pfam" id="PF13456">
    <property type="entry name" value="RVT_3"/>
    <property type="match status" value="1"/>
</dbReference>
<dbReference type="Gene3D" id="3.30.420.10">
    <property type="entry name" value="Ribonuclease H-like superfamily/Ribonuclease H"/>
    <property type="match status" value="1"/>
</dbReference>
<dbReference type="AlphaFoldDB" id="A0AAD9ZQ39"/>
<dbReference type="SUPFAM" id="SSF53098">
    <property type="entry name" value="Ribonuclease H-like"/>
    <property type="match status" value="1"/>
</dbReference>
<evidence type="ECO:0000313" key="3">
    <source>
        <dbReference type="Proteomes" id="UP001281410"/>
    </source>
</evidence>
<accession>A0AAD9ZQ39</accession>
<dbReference type="InterPro" id="IPR012337">
    <property type="entry name" value="RNaseH-like_sf"/>
</dbReference>
<sequence length="275" mass="31452">MEQEVFLIKSAYPRIFALSYRKECSIKEFGTWIYGNWRWEIALRRPLFDWIGKLINEEVFKLLWSSCSNGSLKDWFGGWNGLCLKPKYNRAWGTLFFCHSLEYLGSKKSSCFPSEKTKLKKIKVVDWSFSALDALKFNVNGSVRGSPGPTGMRGVLCDSGGKILCLFSSYLRYKNSNMAEILAIQKACDLYYNRADLFGRKITIVSDLKVAISWVYKEGFRSLIRVDVIYDNNSKLKCISDTIVVFNPRSSNSFTDMLARRGSSLVGDTLEWSLA</sequence>
<dbReference type="PANTHER" id="PTHR47723">
    <property type="entry name" value="OS05G0353850 PROTEIN"/>
    <property type="match status" value="1"/>
</dbReference>